<dbReference type="Proteomes" id="UP000095287">
    <property type="component" value="Unplaced"/>
</dbReference>
<proteinExistence type="predicted"/>
<dbReference type="AlphaFoldDB" id="A0A1I8AS58"/>
<accession>A0A1I8AS58</accession>
<dbReference type="WBParaSite" id="L893_g8910.t1">
    <property type="protein sequence ID" value="L893_g8910.t1"/>
    <property type="gene ID" value="L893_g8910"/>
</dbReference>
<evidence type="ECO:0000313" key="1">
    <source>
        <dbReference type="Proteomes" id="UP000095287"/>
    </source>
</evidence>
<name>A0A1I8AS58_9BILA</name>
<organism evidence="1 2">
    <name type="scientific">Steinernema glaseri</name>
    <dbReference type="NCBI Taxonomy" id="37863"/>
    <lineage>
        <taxon>Eukaryota</taxon>
        <taxon>Metazoa</taxon>
        <taxon>Ecdysozoa</taxon>
        <taxon>Nematoda</taxon>
        <taxon>Chromadorea</taxon>
        <taxon>Rhabditida</taxon>
        <taxon>Tylenchina</taxon>
        <taxon>Panagrolaimomorpha</taxon>
        <taxon>Strongyloidoidea</taxon>
        <taxon>Steinernematidae</taxon>
        <taxon>Steinernema</taxon>
    </lineage>
</organism>
<reference evidence="2" key="1">
    <citation type="submission" date="2016-11" db="UniProtKB">
        <authorList>
            <consortium name="WormBaseParasite"/>
        </authorList>
    </citation>
    <scope>IDENTIFICATION</scope>
</reference>
<sequence length="130" mass="14177">MREPSQVSKALELKDGTTVTVKIMGLKYLWNRLKGCLMMTINGHNLLCGVRSCWYPCREASVDSLVTFLAAEQSLEGKPSISEGCMCVSELDCSRDATISGVKGLGDKSRSGRDLETIGPGVMAWTKRSE</sequence>
<protein>
    <submittedName>
        <fullName evidence="2">DUF4283 domain-containing protein</fullName>
    </submittedName>
</protein>
<keyword evidence="1" id="KW-1185">Reference proteome</keyword>
<evidence type="ECO:0000313" key="2">
    <source>
        <dbReference type="WBParaSite" id="L893_g8910.t1"/>
    </source>
</evidence>